<dbReference type="AlphaFoldDB" id="A0A0J9C8Y2"/>
<dbReference type="Proteomes" id="UP000037392">
    <property type="component" value="Unassembled WGS sequence"/>
</dbReference>
<evidence type="ECO:0000256" key="2">
    <source>
        <dbReference type="ARBA" id="ARBA00023315"/>
    </source>
</evidence>
<dbReference type="GO" id="GO:0016747">
    <property type="term" value="F:acyltransferase activity, transferring groups other than amino-acyl groups"/>
    <property type="evidence" value="ECO:0007669"/>
    <property type="project" value="InterPro"/>
</dbReference>
<name>A0A0J9C8Y2_9FIRM</name>
<dbReference type="InterPro" id="IPR016181">
    <property type="entry name" value="Acyl_CoA_acyltransferase"/>
</dbReference>
<dbReference type="InterPro" id="IPR050680">
    <property type="entry name" value="YpeA/RimI_acetyltransf"/>
</dbReference>
<reference evidence="4 5" key="1">
    <citation type="submission" date="2011-04" db="EMBL/GenBank/DDBJ databases">
        <title>The Genome Sequence of Clostridium citroniae WAL-19142.</title>
        <authorList>
            <consortium name="The Broad Institute Genome Sequencing Platform"/>
            <person name="Earl A."/>
            <person name="Ward D."/>
            <person name="Feldgarden M."/>
            <person name="Gevers D."/>
            <person name="Warren Y.A."/>
            <person name="Tyrrell K.L."/>
            <person name="Citron D.M."/>
            <person name="Goldstein E.J."/>
            <person name="Daigneault M."/>
            <person name="Allen-Vercoe E."/>
            <person name="Young S.K."/>
            <person name="Zeng Q."/>
            <person name="Gargeya S."/>
            <person name="Fitzgerald M."/>
            <person name="Haas B."/>
            <person name="Abouelleil A."/>
            <person name="Alvarado L."/>
            <person name="Arachchi H.M."/>
            <person name="Berlin A."/>
            <person name="Brown A."/>
            <person name="Chapman S.B."/>
            <person name="Chen Z."/>
            <person name="Dunbar C."/>
            <person name="Freedman E."/>
            <person name="Gearin G."/>
            <person name="Gellesch M."/>
            <person name="Goldberg J."/>
            <person name="Griggs A."/>
            <person name="Gujja S."/>
            <person name="Heilman E.R."/>
            <person name="Heiman D."/>
            <person name="Howarth C."/>
            <person name="Larson L."/>
            <person name="Lui A."/>
            <person name="MacDonald P.J."/>
            <person name="Mehta T."/>
            <person name="Montmayeur A."/>
            <person name="Murphy C."/>
            <person name="Neiman D."/>
            <person name="Pearson M."/>
            <person name="Priest M."/>
            <person name="Roberts A."/>
            <person name="Saif S."/>
            <person name="Shea T."/>
            <person name="Shenoy N."/>
            <person name="Sisk P."/>
            <person name="Stolte C."/>
            <person name="Sykes S."/>
            <person name="White J."/>
            <person name="Yandava C."/>
            <person name="Wortman J."/>
            <person name="Nusbaum C."/>
            <person name="Birren B."/>
        </authorList>
    </citation>
    <scope>NUCLEOTIDE SEQUENCE [LARGE SCALE GENOMIC DNA]</scope>
    <source>
        <strain evidence="4 5">WAL-19142</strain>
    </source>
</reference>
<dbReference type="PANTHER" id="PTHR43420:SF47">
    <property type="entry name" value="N-ACETYLTRANSFERASE DOMAIN-CONTAINING PROTEIN"/>
    <property type="match status" value="1"/>
</dbReference>
<protein>
    <recommendedName>
        <fullName evidence="3">N-acetyltransferase domain-containing protein</fullName>
    </recommendedName>
</protein>
<dbReference type="SUPFAM" id="SSF55729">
    <property type="entry name" value="Acyl-CoA N-acyltransferases (Nat)"/>
    <property type="match status" value="1"/>
</dbReference>
<keyword evidence="2" id="KW-0012">Acyltransferase</keyword>
<dbReference type="RefSeq" id="WP_045092748.1">
    <property type="nucleotide sequence ID" value="NZ_KQ235877.1"/>
</dbReference>
<organism evidence="4 5">
    <name type="scientific">[Clostridium] citroniae WAL-19142</name>
    <dbReference type="NCBI Taxonomy" id="742734"/>
    <lineage>
        <taxon>Bacteria</taxon>
        <taxon>Bacillati</taxon>
        <taxon>Bacillota</taxon>
        <taxon>Clostridia</taxon>
        <taxon>Lachnospirales</taxon>
        <taxon>Lachnospiraceae</taxon>
        <taxon>Enterocloster</taxon>
    </lineage>
</organism>
<dbReference type="InterPro" id="IPR000182">
    <property type="entry name" value="GNAT_dom"/>
</dbReference>
<accession>A0A0J9C8Y2</accession>
<evidence type="ECO:0000313" key="5">
    <source>
        <dbReference type="Proteomes" id="UP000037392"/>
    </source>
</evidence>
<dbReference type="OrthoDB" id="357176at2"/>
<dbReference type="EMBL" id="ADLK01000015">
    <property type="protein sequence ID" value="KMW21617.1"/>
    <property type="molecule type" value="Genomic_DNA"/>
</dbReference>
<dbReference type="GeneID" id="93165122"/>
<dbReference type="PATRIC" id="fig|742734.4.peg.1846"/>
<dbReference type="Gene3D" id="3.40.630.30">
    <property type="match status" value="1"/>
</dbReference>
<sequence length="180" mass="20431">MTTVIEKGTAADTDELEQLYGRLHEHLGKHINYPGWISGIYPARDTAESGIGEGCLYVARECGNREPGPIAGTVILRREPEPGYEKADWHTDLDYRDILVVYTLAVHPDYLNKGVGMQLMDFIISHAEAEGAKAVRLDVYEKNLPAIRLYRKYGFQYIDTVDLGYGKYGLDRFELYQKLL</sequence>
<gene>
    <name evidence="4" type="ORF">HMPREF9470_01722</name>
</gene>
<comment type="caution">
    <text evidence="4">The sequence shown here is derived from an EMBL/GenBank/DDBJ whole genome shotgun (WGS) entry which is preliminary data.</text>
</comment>
<dbReference type="Pfam" id="PF00583">
    <property type="entry name" value="Acetyltransf_1"/>
    <property type="match status" value="1"/>
</dbReference>
<evidence type="ECO:0000259" key="3">
    <source>
        <dbReference type="PROSITE" id="PS51186"/>
    </source>
</evidence>
<dbReference type="PANTHER" id="PTHR43420">
    <property type="entry name" value="ACETYLTRANSFERASE"/>
    <property type="match status" value="1"/>
</dbReference>
<dbReference type="CDD" id="cd04301">
    <property type="entry name" value="NAT_SF"/>
    <property type="match status" value="1"/>
</dbReference>
<feature type="domain" description="N-acetyltransferase" evidence="3">
    <location>
        <begin position="3"/>
        <end position="180"/>
    </location>
</feature>
<evidence type="ECO:0000313" key="4">
    <source>
        <dbReference type="EMBL" id="KMW21617.1"/>
    </source>
</evidence>
<keyword evidence="1" id="KW-0808">Transferase</keyword>
<evidence type="ECO:0000256" key="1">
    <source>
        <dbReference type="ARBA" id="ARBA00022679"/>
    </source>
</evidence>
<proteinExistence type="predicted"/>
<dbReference type="PROSITE" id="PS51186">
    <property type="entry name" value="GNAT"/>
    <property type="match status" value="1"/>
</dbReference>